<comment type="subcellular location">
    <subcellularLocation>
        <location evidence="2">Cell inner membrane</location>
        <topology evidence="2">Multi-pass membrane protein</topology>
    </subcellularLocation>
</comment>
<dbReference type="InterPro" id="IPR011006">
    <property type="entry name" value="CheY-like_superfamily"/>
</dbReference>
<dbReference type="InterPro" id="IPR003661">
    <property type="entry name" value="HisK_dim/P_dom"/>
</dbReference>
<dbReference type="InterPro" id="IPR036890">
    <property type="entry name" value="HATPase_C_sf"/>
</dbReference>
<dbReference type="AlphaFoldDB" id="A0A916XBS1"/>
<dbReference type="InterPro" id="IPR005467">
    <property type="entry name" value="His_kinase_dom"/>
</dbReference>
<name>A0A916XBS1_9BURK</name>
<dbReference type="PROSITE" id="PS50110">
    <property type="entry name" value="RESPONSE_REGULATORY"/>
    <property type="match status" value="1"/>
</dbReference>
<dbReference type="GO" id="GO:0000155">
    <property type="term" value="F:phosphorelay sensor kinase activity"/>
    <property type="evidence" value="ECO:0007669"/>
    <property type="project" value="InterPro"/>
</dbReference>
<dbReference type="Pfam" id="PF00072">
    <property type="entry name" value="Response_reg"/>
    <property type="match status" value="1"/>
</dbReference>
<keyword evidence="8" id="KW-0472">Membrane</keyword>
<dbReference type="SMART" id="SM00388">
    <property type="entry name" value="HisKA"/>
    <property type="match status" value="1"/>
</dbReference>
<dbReference type="InterPro" id="IPR001789">
    <property type="entry name" value="Sig_transdc_resp-reg_receiver"/>
</dbReference>
<dbReference type="CDD" id="cd18774">
    <property type="entry name" value="PDC2_HK_sensor"/>
    <property type="match status" value="1"/>
</dbReference>
<feature type="domain" description="Histidine kinase" evidence="9">
    <location>
        <begin position="391"/>
        <end position="612"/>
    </location>
</feature>
<dbReference type="Gene3D" id="3.30.450.20">
    <property type="entry name" value="PAS domain"/>
    <property type="match status" value="1"/>
</dbReference>
<keyword evidence="8" id="KW-1133">Transmembrane helix</keyword>
<gene>
    <name evidence="11" type="ORF">GCM10011396_06450</name>
</gene>
<dbReference type="InterPro" id="IPR036097">
    <property type="entry name" value="HisK_dim/P_sf"/>
</dbReference>
<dbReference type="SMART" id="SM00448">
    <property type="entry name" value="REC"/>
    <property type="match status" value="1"/>
</dbReference>
<dbReference type="Gene3D" id="3.30.565.10">
    <property type="entry name" value="Histidine kinase-like ATPase, C-terminal domain"/>
    <property type="match status" value="1"/>
</dbReference>
<dbReference type="Proteomes" id="UP000637423">
    <property type="component" value="Unassembled WGS sequence"/>
</dbReference>
<feature type="modified residue" description="4-aspartylphosphate" evidence="7">
    <location>
        <position position="682"/>
    </location>
</feature>
<dbReference type="EMBL" id="BMED01000001">
    <property type="protein sequence ID" value="GGC62283.1"/>
    <property type="molecule type" value="Genomic_DNA"/>
</dbReference>
<evidence type="ECO:0000259" key="10">
    <source>
        <dbReference type="PROSITE" id="PS50110"/>
    </source>
</evidence>
<evidence type="ECO:0000256" key="4">
    <source>
        <dbReference type="ARBA" id="ARBA00022553"/>
    </source>
</evidence>
<evidence type="ECO:0000256" key="1">
    <source>
        <dbReference type="ARBA" id="ARBA00000085"/>
    </source>
</evidence>
<dbReference type="CDD" id="cd00082">
    <property type="entry name" value="HisKA"/>
    <property type="match status" value="1"/>
</dbReference>
<reference evidence="11" key="2">
    <citation type="submission" date="2020-09" db="EMBL/GenBank/DDBJ databases">
        <authorList>
            <person name="Sun Q."/>
            <person name="Zhou Y."/>
        </authorList>
    </citation>
    <scope>NUCLEOTIDE SEQUENCE</scope>
    <source>
        <strain evidence="11">CGMCC 1.10998</strain>
    </source>
</reference>
<keyword evidence="5" id="KW-0808">Transferase</keyword>
<keyword evidence="6" id="KW-0418">Kinase</keyword>
<evidence type="ECO:0000256" key="2">
    <source>
        <dbReference type="ARBA" id="ARBA00004429"/>
    </source>
</evidence>
<dbReference type="SUPFAM" id="SSF47384">
    <property type="entry name" value="Homodimeric domain of signal transducing histidine kinase"/>
    <property type="match status" value="1"/>
</dbReference>
<dbReference type="SUPFAM" id="SSF52172">
    <property type="entry name" value="CheY-like"/>
    <property type="match status" value="1"/>
</dbReference>
<dbReference type="SMART" id="SM00387">
    <property type="entry name" value="HATPase_c"/>
    <property type="match status" value="1"/>
</dbReference>
<dbReference type="SUPFAM" id="SSF55874">
    <property type="entry name" value="ATPase domain of HSP90 chaperone/DNA topoisomerase II/histidine kinase"/>
    <property type="match status" value="1"/>
</dbReference>
<feature type="domain" description="Response regulatory" evidence="10">
    <location>
        <begin position="633"/>
        <end position="749"/>
    </location>
</feature>
<dbReference type="PROSITE" id="PS50109">
    <property type="entry name" value="HIS_KIN"/>
    <property type="match status" value="1"/>
</dbReference>
<evidence type="ECO:0000259" key="9">
    <source>
        <dbReference type="PROSITE" id="PS50109"/>
    </source>
</evidence>
<dbReference type="CDD" id="cd17580">
    <property type="entry name" value="REC_2_DhkD-like"/>
    <property type="match status" value="1"/>
</dbReference>
<dbReference type="InterPro" id="IPR004358">
    <property type="entry name" value="Sig_transdc_His_kin-like_C"/>
</dbReference>
<reference evidence="11" key="1">
    <citation type="journal article" date="2014" name="Int. J. Syst. Evol. Microbiol.">
        <title>Complete genome sequence of Corynebacterium casei LMG S-19264T (=DSM 44701T), isolated from a smear-ripened cheese.</title>
        <authorList>
            <consortium name="US DOE Joint Genome Institute (JGI-PGF)"/>
            <person name="Walter F."/>
            <person name="Albersmeier A."/>
            <person name="Kalinowski J."/>
            <person name="Ruckert C."/>
        </authorList>
    </citation>
    <scope>NUCLEOTIDE SEQUENCE</scope>
    <source>
        <strain evidence="11">CGMCC 1.10998</strain>
    </source>
</reference>
<dbReference type="PANTHER" id="PTHR43547">
    <property type="entry name" value="TWO-COMPONENT HISTIDINE KINASE"/>
    <property type="match status" value="1"/>
</dbReference>
<dbReference type="Gene3D" id="3.40.50.2300">
    <property type="match status" value="1"/>
</dbReference>
<proteinExistence type="predicted"/>
<evidence type="ECO:0000256" key="6">
    <source>
        <dbReference type="ARBA" id="ARBA00022777"/>
    </source>
</evidence>
<evidence type="ECO:0000256" key="8">
    <source>
        <dbReference type="SAM" id="Phobius"/>
    </source>
</evidence>
<dbReference type="EC" id="2.7.13.3" evidence="3"/>
<dbReference type="Pfam" id="PF00512">
    <property type="entry name" value="HisKA"/>
    <property type="match status" value="1"/>
</dbReference>
<dbReference type="FunFam" id="3.30.565.10:FF:000006">
    <property type="entry name" value="Sensor histidine kinase WalK"/>
    <property type="match status" value="1"/>
</dbReference>
<dbReference type="PRINTS" id="PR00344">
    <property type="entry name" value="BCTRLSENSOR"/>
</dbReference>
<comment type="catalytic activity">
    <reaction evidence="1">
        <text>ATP + protein L-histidine = ADP + protein N-phospho-L-histidine.</text>
        <dbReference type="EC" id="2.7.13.3"/>
    </reaction>
</comment>
<evidence type="ECO:0000256" key="5">
    <source>
        <dbReference type="ARBA" id="ARBA00022679"/>
    </source>
</evidence>
<evidence type="ECO:0000256" key="3">
    <source>
        <dbReference type="ARBA" id="ARBA00012438"/>
    </source>
</evidence>
<dbReference type="GO" id="GO:0005886">
    <property type="term" value="C:plasma membrane"/>
    <property type="evidence" value="ECO:0007669"/>
    <property type="project" value="UniProtKB-SubCell"/>
</dbReference>
<accession>A0A916XBS1</accession>
<feature type="transmembrane region" description="Helical" evidence="8">
    <location>
        <begin position="6"/>
        <end position="30"/>
    </location>
</feature>
<keyword evidence="4 7" id="KW-0597">Phosphoprotein</keyword>
<evidence type="ECO:0000256" key="7">
    <source>
        <dbReference type="PROSITE-ProRule" id="PRU00169"/>
    </source>
</evidence>
<dbReference type="RefSeq" id="WP_188564528.1">
    <property type="nucleotide sequence ID" value="NZ_BMED01000001.1"/>
</dbReference>
<dbReference type="InterPro" id="IPR003594">
    <property type="entry name" value="HATPase_dom"/>
</dbReference>
<evidence type="ECO:0000313" key="12">
    <source>
        <dbReference type="Proteomes" id="UP000637423"/>
    </source>
</evidence>
<dbReference type="Pfam" id="PF02518">
    <property type="entry name" value="HATPase_c"/>
    <property type="match status" value="1"/>
</dbReference>
<organism evidence="11 12">
    <name type="scientific">Undibacterium terreum</name>
    <dbReference type="NCBI Taxonomy" id="1224302"/>
    <lineage>
        <taxon>Bacteria</taxon>
        <taxon>Pseudomonadati</taxon>
        <taxon>Pseudomonadota</taxon>
        <taxon>Betaproteobacteria</taxon>
        <taxon>Burkholderiales</taxon>
        <taxon>Oxalobacteraceae</taxon>
        <taxon>Undibacterium</taxon>
    </lineage>
</organism>
<comment type="caution">
    <text evidence="11">The sequence shown here is derived from an EMBL/GenBank/DDBJ whole genome shotgun (WGS) entry which is preliminary data.</text>
</comment>
<sequence length="752" mass="80437">MKIRTQLMLIATATLLPVVVFSAVALNLLLDAERNAALKNVGEAARALALMVDGELGRADSALRVLSTSRALAEGDMRSFHAQAKSADRGPGSWTLLFNYQGQQLINTLRPFGNALPSSAELLNAQANVLGLKGVLDGVSGNRTYVSNLLKGPLTGRWVTTVNIPVSLPGDVQYILTETFAADYFMQLITRSNIPSRWTVAIIDRDGNFISRNRGAEQMIGKPARVELIKAAREASQGQIRHFTLEGTDAYDVFVHSALSGWTVAIAAPADQIEMSARRAVKVAALGLLAAILAAAGTAALVSRRLVHAIAGAADSAAVIGRAEVPLENHTDIEEIDKLHAALNNAGILLRQELQSRQRAEAEREALLGNEQLARQLAEQQNKAKDQFLALLGHELRNPLSAIAGAIRLMQMQQTSAGENSQTTRAQEIIARQSRHLGHIVDDLLDLSRMSMGKISLSKKPLDLAAVAKACVDALHTTGRTSGYAISVAAEPVWVDADATRLEQIISNLIGNALKFTPSGGKIDITVKAEEVSNTAVLLIRDTGIGISEELLPHVFDAFVQGTAQSDKALGGLGIGLHLVRQLVQLHGGEVVVSSAGTGQGATVLVRLPLLQNAADVAAKTLVPDRRPSGALVVLLVEDNRDAREMMAALLDMHGYQVVEAETGEQGVLRALEHEPAVAVVDIGLPDIDGYQVASRLRSYPALQHMTLVALTGYGQLADRQRAFNAGFDRHLVKPVDVDSLLDILRNRFASA</sequence>
<keyword evidence="8" id="KW-0812">Transmembrane</keyword>
<keyword evidence="12" id="KW-1185">Reference proteome</keyword>
<dbReference type="Gene3D" id="1.10.287.130">
    <property type="match status" value="1"/>
</dbReference>
<dbReference type="PANTHER" id="PTHR43547:SF2">
    <property type="entry name" value="HYBRID SIGNAL TRANSDUCTION HISTIDINE KINASE C"/>
    <property type="match status" value="1"/>
</dbReference>
<protein>
    <recommendedName>
        <fullName evidence="3">histidine kinase</fullName>
        <ecNumber evidence="3">2.7.13.3</ecNumber>
    </recommendedName>
</protein>
<evidence type="ECO:0000313" key="11">
    <source>
        <dbReference type="EMBL" id="GGC62283.1"/>
    </source>
</evidence>